<keyword evidence="2" id="KW-1185">Reference proteome</keyword>
<proteinExistence type="predicted"/>
<feature type="region of interest" description="Disordered" evidence="1">
    <location>
        <begin position="1"/>
        <end position="22"/>
    </location>
</feature>
<dbReference type="WBParaSite" id="PSU_v2.g214.t1">
    <property type="protein sequence ID" value="PSU_v2.g214.t1"/>
    <property type="gene ID" value="PSU_v2.g214"/>
</dbReference>
<accession>A0A914YPL8</accession>
<evidence type="ECO:0000256" key="1">
    <source>
        <dbReference type="SAM" id="MobiDB-lite"/>
    </source>
</evidence>
<dbReference type="Proteomes" id="UP000887577">
    <property type="component" value="Unplaced"/>
</dbReference>
<sequence>MSDDVPSPPDPNTGLIPAPILPPERFVSDDTAEVFEFDVEVEEELSTLYEMAFPEAATFADNAEDIDFIYPSLDV</sequence>
<feature type="compositionally biased region" description="Pro residues" evidence="1">
    <location>
        <begin position="1"/>
        <end position="11"/>
    </location>
</feature>
<organism evidence="2 3">
    <name type="scientific">Panagrolaimus superbus</name>
    <dbReference type="NCBI Taxonomy" id="310955"/>
    <lineage>
        <taxon>Eukaryota</taxon>
        <taxon>Metazoa</taxon>
        <taxon>Ecdysozoa</taxon>
        <taxon>Nematoda</taxon>
        <taxon>Chromadorea</taxon>
        <taxon>Rhabditida</taxon>
        <taxon>Tylenchina</taxon>
        <taxon>Panagrolaimomorpha</taxon>
        <taxon>Panagrolaimoidea</taxon>
        <taxon>Panagrolaimidae</taxon>
        <taxon>Panagrolaimus</taxon>
    </lineage>
</organism>
<name>A0A914YPL8_9BILA</name>
<evidence type="ECO:0000313" key="3">
    <source>
        <dbReference type="WBParaSite" id="PSU_v2.g214.t1"/>
    </source>
</evidence>
<protein>
    <submittedName>
        <fullName evidence="3">Uncharacterized protein</fullName>
    </submittedName>
</protein>
<evidence type="ECO:0000313" key="2">
    <source>
        <dbReference type="Proteomes" id="UP000887577"/>
    </source>
</evidence>
<reference evidence="3" key="1">
    <citation type="submission" date="2022-11" db="UniProtKB">
        <authorList>
            <consortium name="WormBaseParasite"/>
        </authorList>
    </citation>
    <scope>IDENTIFICATION</scope>
</reference>
<dbReference type="AlphaFoldDB" id="A0A914YPL8"/>